<name>A0A1I6G0P3_9RHOB</name>
<keyword evidence="5 11" id="KW-0812">Transmembrane</keyword>
<evidence type="ECO:0000256" key="2">
    <source>
        <dbReference type="ARBA" id="ARBA00022519"/>
    </source>
</evidence>
<dbReference type="AlphaFoldDB" id="A0A1I6G0P3"/>
<keyword evidence="4 11" id="KW-0808">Transferase</keyword>
<reference evidence="14" key="1">
    <citation type="submission" date="2016-10" db="EMBL/GenBank/DDBJ databases">
        <authorList>
            <person name="Varghese N."/>
            <person name="Submissions S."/>
        </authorList>
    </citation>
    <scope>NUCLEOTIDE SEQUENCE [LARGE SCALE GENOMIC DNA]</scope>
    <source>
        <strain evidence="14">DSM 26921</strain>
    </source>
</reference>
<evidence type="ECO:0000256" key="10">
    <source>
        <dbReference type="ARBA" id="ARBA00023316"/>
    </source>
</evidence>
<dbReference type="UniPathway" id="UPA00219"/>
<dbReference type="OrthoDB" id="9766909at2"/>
<comment type="pathway">
    <text evidence="11">Cell wall biogenesis; peptidoglycan biosynthesis.</text>
</comment>
<keyword evidence="6 11" id="KW-0133">Cell shape</keyword>
<dbReference type="InterPro" id="IPR011812">
    <property type="entry name" value="Pep_trsgly"/>
</dbReference>
<evidence type="ECO:0000259" key="12">
    <source>
        <dbReference type="Pfam" id="PF00912"/>
    </source>
</evidence>
<keyword evidence="8 11" id="KW-1133">Transmembrane helix</keyword>
<dbReference type="InterPro" id="IPR036950">
    <property type="entry name" value="PBP_transglycosylase"/>
</dbReference>
<feature type="transmembrane region" description="Helical" evidence="11">
    <location>
        <begin position="43"/>
        <end position="67"/>
    </location>
</feature>
<dbReference type="GO" id="GO:0016763">
    <property type="term" value="F:pentosyltransferase activity"/>
    <property type="evidence" value="ECO:0007669"/>
    <property type="project" value="InterPro"/>
</dbReference>
<dbReference type="SUPFAM" id="SSF53955">
    <property type="entry name" value="Lysozyme-like"/>
    <property type="match status" value="1"/>
</dbReference>
<dbReference type="GO" id="GO:0071555">
    <property type="term" value="P:cell wall organization"/>
    <property type="evidence" value="ECO:0007669"/>
    <property type="project" value="UniProtKB-KW"/>
</dbReference>
<evidence type="ECO:0000256" key="9">
    <source>
        <dbReference type="ARBA" id="ARBA00023136"/>
    </source>
</evidence>
<comment type="function">
    <text evidence="11">Peptidoglycan polymerase that catalyzes glycan chain elongation from lipid-linked precursors.</text>
</comment>
<dbReference type="GO" id="GO:0008360">
    <property type="term" value="P:regulation of cell shape"/>
    <property type="evidence" value="ECO:0007669"/>
    <property type="project" value="UniProtKB-KW"/>
</dbReference>
<dbReference type="PANTHER" id="PTHR30400">
    <property type="entry name" value="MONOFUNCTIONAL BIOSYNTHETIC PEPTIDOGLYCAN TRANSGLYCOSYLASE"/>
    <property type="match status" value="1"/>
</dbReference>
<dbReference type="EC" id="2.4.99.28" evidence="11"/>
<dbReference type="RefSeq" id="WP_090212535.1">
    <property type="nucleotide sequence ID" value="NZ_FOYO01000001.1"/>
</dbReference>
<proteinExistence type="inferred from homology"/>
<evidence type="ECO:0000256" key="6">
    <source>
        <dbReference type="ARBA" id="ARBA00022960"/>
    </source>
</evidence>
<accession>A0A1I6G0P3</accession>
<evidence type="ECO:0000256" key="7">
    <source>
        <dbReference type="ARBA" id="ARBA00022984"/>
    </source>
</evidence>
<evidence type="ECO:0000256" key="3">
    <source>
        <dbReference type="ARBA" id="ARBA00022676"/>
    </source>
</evidence>
<dbReference type="NCBIfam" id="TIGR02070">
    <property type="entry name" value="mono_pep_trsgly"/>
    <property type="match status" value="1"/>
</dbReference>
<sequence length="249" mass="27830">MAKAAKTPKKPIKQAKPKRSIFWWIGVMPYLALRWGLRAVLAVALIILLVVVFYAFVNPPSTAYIMSENWRLDETRREWRDFETISPHMPHAIVAAEDANFCNHWGFDMAAIRDALEDGGGRGASTISQQTVKNVFLWHGRNWTRKALEAAITPVMETVWTKRRILEVYMNVAEFDEGVFGVGAAAPWYFGVDAKDLSPRQASLLAAILPNPKQRSAKRPSAFVQKRARSIASGAATIRADGRNACFDG</sequence>
<gene>
    <name evidence="11" type="primary">mtgA</name>
    <name evidence="13" type="ORF">SAMN04488002_0693</name>
</gene>
<dbReference type="Proteomes" id="UP000199658">
    <property type="component" value="Unassembled WGS sequence"/>
</dbReference>
<comment type="catalytic activity">
    <reaction evidence="11">
        <text>[GlcNAc-(1-&gt;4)-Mur2Ac(oyl-L-Ala-gamma-D-Glu-L-Lys-D-Ala-D-Ala)](n)-di-trans,octa-cis-undecaprenyl diphosphate + beta-D-GlcNAc-(1-&gt;4)-Mur2Ac(oyl-L-Ala-gamma-D-Glu-L-Lys-D-Ala-D-Ala)-di-trans,octa-cis-undecaprenyl diphosphate = [GlcNAc-(1-&gt;4)-Mur2Ac(oyl-L-Ala-gamma-D-Glu-L-Lys-D-Ala-D-Ala)](n+1)-di-trans,octa-cis-undecaprenyl diphosphate + di-trans,octa-cis-undecaprenyl diphosphate + H(+)</text>
        <dbReference type="Rhea" id="RHEA:23708"/>
        <dbReference type="Rhea" id="RHEA-COMP:9602"/>
        <dbReference type="Rhea" id="RHEA-COMP:9603"/>
        <dbReference type="ChEBI" id="CHEBI:15378"/>
        <dbReference type="ChEBI" id="CHEBI:58405"/>
        <dbReference type="ChEBI" id="CHEBI:60033"/>
        <dbReference type="ChEBI" id="CHEBI:78435"/>
        <dbReference type="EC" id="2.4.99.28"/>
    </reaction>
</comment>
<evidence type="ECO:0000256" key="1">
    <source>
        <dbReference type="ARBA" id="ARBA00022475"/>
    </source>
</evidence>
<evidence type="ECO:0000256" key="4">
    <source>
        <dbReference type="ARBA" id="ARBA00022679"/>
    </source>
</evidence>
<keyword evidence="1 11" id="KW-1003">Cell membrane</keyword>
<keyword evidence="9 11" id="KW-0472">Membrane</keyword>
<keyword evidence="3 11" id="KW-0328">Glycosyltransferase</keyword>
<dbReference type="GO" id="GO:0009252">
    <property type="term" value="P:peptidoglycan biosynthetic process"/>
    <property type="evidence" value="ECO:0007669"/>
    <property type="project" value="UniProtKB-UniRule"/>
</dbReference>
<dbReference type="GO" id="GO:0005886">
    <property type="term" value="C:plasma membrane"/>
    <property type="evidence" value="ECO:0007669"/>
    <property type="project" value="UniProtKB-SubCell"/>
</dbReference>
<dbReference type="Pfam" id="PF00912">
    <property type="entry name" value="Transgly"/>
    <property type="match status" value="1"/>
</dbReference>
<protein>
    <recommendedName>
        <fullName evidence="11">Biosynthetic peptidoglycan transglycosylase</fullName>
        <ecNumber evidence="11">2.4.99.28</ecNumber>
    </recommendedName>
    <alternativeName>
        <fullName evidence="11">Glycan polymerase</fullName>
    </alternativeName>
    <alternativeName>
        <fullName evidence="11">Peptidoglycan glycosyltransferase MtgA</fullName>
        <shortName evidence="11">PGT</shortName>
    </alternativeName>
</protein>
<dbReference type="GO" id="GO:0008955">
    <property type="term" value="F:peptidoglycan glycosyltransferase activity"/>
    <property type="evidence" value="ECO:0007669"/>
    <property type="project" value="UniProtKB-UniRule"/>
</dbReference>
<dbReference type="InterPro" id="IPR023346">
    <property type="entry name" value="Lysozyme-like_dom_sf"/>
</dbReference>
<dbReference type="InterPro" id="IPR001264">
    <property type="entry name" value="Glyco_trans_51"/>
</dbReference>
<evidence type="ECO:0000256" key="5">
    <source>
        <dbReference type="ARBA" id="ARBA00022692"/>
    </source>
</evidence>
<evidence type="ECO:0000313" key="13">
    <source>
        <dbReference type="EMBL" id="SFR35764.1"/>
    </source>
</evidence>
<dbReference type="STRING" id="670154.SAMN04488002_0693"/>
<keyword evidence="7 11" id="KW-0573">Peptidoglycan synthesis</keyword>
<dbReference type="EMBL" id="FOYO01000001">
    <property type="protein sequence ID" value="SFR35764.1"/>
    <property type="molecule type" value="Genomic_DNA"/>
</dbReference>
<dbReference type="HAMAP" id="MF_00766">
    <property type="entry name" value="PGT_MtgA"/>
    <property type="match status" value="1"/>
</dbReference>
<keyword evidence="14" id="KW-1185">Reference proteome</keyword>
<evidence type="ECO:0000256" key="8">
    <source>
        <dbReference type="ARBA" id="ARBA00022989"/>
    </source>
</evidence>
<comment type="similarity">
    <text evidence="11">Belongs to the glycosyltransferase 51 family.</text>
</comment>
<dbReference type="PANTHER" id="PTHR30400:SF0">
    <property type="entry name" value="BIOSYNTHETIC PEPTIDOGLYCAN TRANSGLYCOSYLASE"/>
    <property type="match status" value="1"/>
</dbReference>
<evidence type="ECO:0000313" key="14">
    <source>
        <dbReference type="Proteomes" id="UP000199658"/>
    </source>
</evidence>
<evidence type="ECO:0000256" key="11">
    <source>
        <dbReference type="HAMAP-Rule" id="MF_00766"/>
    </source>
</evidence>
<dbReference type="GO" id="GO:0009274">
    <property type="term" value="C:peptidoglycan-based cell wall"/>
    <property type="evidence" value="ECO:0007669"/>
    <property type="project" value="InterPro"/>
</dbReference>
<keyword evidence="10 11" id="KW-0961">Cell wall biogenesis/degradation</keyword>
<feature type="domain" description="Glycosyl transferase family 51" evidence="12">
    <location>
        <begin position="73"/>
        <end position="232"/>
    </location>
</feature>
<keyword evidence="2 11" id="KW-0997">Cell inner membrane</keyword>
<dbReference type="Gene3D" id="1.10.3810.10">
    <property type="entry name" value="Biosynthetic peptidoglycan transglycosylase-like"/>
    <property type="match status" value="1"/>
</dbReference>
<comment type="subcellular location">
    <subcellularLocation>
        <location evidence="11">Cell inner membrane</location>
        <topology evidence="11">Single-pass membrane protein</topology>
    </subcellularLocation>
</comment>
<organism evidence="13 14">
    <name type="scientific">Litoreibacter janthinus</name>
    <dbReference type="NCBI Taxonomy" id="670154"/>
    <lineage>
        <taxon>Bacteria</taxon>
        <taxon>Pseudomonadati</taxon>
        <taxon>Pseudomonadota</taxon>
        <taxon>Alphaproteobacteria</taxon>
        <taxon>Rhodobacterales</taxon>
        <taxon>Roseobacteraceae</taxon>
        <taxon>Litoreibacter</taxon>
    </lineage>
</organism>